<dbReference type="GO" id="GO:0016020">
    <property type="term" value="C:membrane"/>
    <property type="evidence" value="ECO:0007669"/>
    <property type="project" value="InterPro"/>
</dbReference>
<reference evidence="7 8" key="2">
    <citation type="submission" date="2018-11" db="EMBL/GenBank/DDBJ databases">
        <authorList>
            <consortium name="Pathogen Informatics"/>
        </authorList>
    </citation>
    <scope>NUCLEOTIDE SEQUENCE [LARGE SCALE GENOMIC DNA]</scope>
</reference>
<keyword evidence="3 5" id="KW-1015">Disulfide bond</keyword>
<name>A0A0N5CR55_THECL</name>
<evidence type="ECO:0000313" key="9">
    <source>
        <dbReference type="WBParaSite" id="TCLT_0000270501-mRNA-1"/>
    </source>
</evidence>
<dbReference type="SMART" id="SM00202">
    <property type="entry name" value="SR"/>
    <property type="match status" value="1"/>
</dbReference>
<evidence type="ECO:0000256" key="2">
    <source>
        <dbReference type="ARBA" id="ARBA00022737"/>
    </source>
</evidence>
<evidence type="ECO:0000256" key="3">
    <source>
        <dbReference type="ARBA" id="ARBA00023157"/>
    </source>
</evidence>
<keyword evidence="1" id="KW-0732">Signal</keyword>
<keyword evidence="4" id="KW-0325">Glycoprotein</keyword>
<feature type="disulfide bond" evidence="5">
    <location>
        <begin position="375"/>
        <end position="385"/>
    </location>
</feature>
<comment type="caution">
    <text evidence="5">Lacks conserved residue(s) required for the propagation of feature annotation.</text>
</comment>
<dbReference type="SMART" id="SM00710">
    <property type="entry name" value="PbH1"/>
    <property type="match status" value="7"/>
</dbReference>
<organism evidence="9">
    <name type="scientific">Thelazia callipaeda</name>
    <name type="common">Oriental eyeworm</name>
    <name type="synonym">Parasitic nematode</name>
    <dbReference type="NCBI Taxonomy" id="103827"/>
    <lineage>
        <taxon>Eukaryota</taxon>
        <taxon>Metazoa</taxon>
        <taxon>Ecdysozoa</taxon>
        <taxon>Nematoda</taxon>
        <taxon>Chromadorea</taxon>
        <taxon>Rhabditida</taxon>
        <taxon>Spirurina</taxon>
        <taxon>Spiruromorpha</taxon>
        <taxon>Thelazioidea</taxon>
        <taxon>Thelaziidae</taxon>
        <taxon>Thelazia</taxon>
    </lineage>
</organism>
<dbReference type="InterPro" id="IPR011050">
    <property type="entry name" value="Pectin_lyase_fold/virulence"/>
</dbReference>
<dbReference type="SUPFAM" id="SSF51126">
    <property type="entry name" value="Pectin lyase-like"/>
    <property type="match status" value="1"/>
</dbReference>
<evidence type="ECO:0000313" key="8">
    <source>
        <dbReference type="Proteomes" id="UP000276776"/>
    </source>
</evidence>
<protein>
    <submittedName>
        <fullName evidence="9">SRCR domain-containing protein</fullName>
    </submittedName>
</protein>
<dbReference type="GO" id="GO:0045217">
    <property type="term" value="P:cell-cell junction maintenance"/>
    <property type="evidence" value="ECO:0007669"/>
    <property type="project" value="TreeGrafter"/>
</dbReference>
<dbReference type="PANTHER" id="PTHR47653">
    <property type="entry name" value="PROTEIN BARK BEETLE"/>
    <property type="match status" value="1"/>
</dbReference>
<dbReference type="OMA" id="INCEITH"/>
<gene>
    <name evidence="7" type="ORF">TCLT_LOCUS2706</name>
</gene>
<dbReference type="OrthoDB" id="5857313at2759"/>
<keyword evidence="2" id="KW-0677">Repeat</keyword>
<dbReference type="InterPro" id="IPR036772">
    <property type="entry name" value="SRCR-like_dom_sf"/>
</dbReference>
<dbReference type="Gene3D" id="3.10.250.10">
    <property type="entry name" value="SRCR-like domain"/>
    <property type="match status" value="1"/>
</dbReference>
<dbReference type="AlphaFoldDB" id="A0A0N5CR55"/>
<evidence type="ECO:0000313" key="7">
    <source>
        <dbReference type="EMBL" id="VDM98808.1"/>
    </source>
</evidence>
<evidence type="ECO:0000259" key="6">
    <source>
        <dbReference type="PROSITE" id="PS50287"/>
    </source>
</evidence>
<proteinExistence type="predicted"/>
<dbReference type="SUPFAM" id="SSF56487">
    <property type="entry name" value="SRCR-like"/>
    <property type="match status" value="1"/>
</dbReference>
<dbReference type="PROSITE" id="PS50287">
    <property type="entry name" value="SRCR_2"/>
    <property type="match status" value="1"/>
</dbReference>
<keyword evidence="8" id="KW-1185">Reference proteome</keyword>
<feature type="domain" description="SRCR" evidence="6">
    <location>
        <begin position="300"/>
        <end position="410"/>
    </location>
</feature>
<sequence length="1016" mass="116612">MLKMDIKSHSLREKVLAWIGYNYFTQNQFLHHEEDYVDNWPRSFAIGIFGAQVADVHFNRLWNTLFDFELISGVKFAEIKNAMNVTYNWWGSANEATISQRIFDFDDWNSIILAMFSPFYVTEENFISYWWRPDNGQIGTEKPSELSIYDLTGRMHQSTRLVLNRERWHEFPFYQKPFRPYRIRKDLTIMPGATLTIEKGVEIHVWPNVRILVLGNLKAEGTYWEPIRFKPINVTEYMEQRGDSNSLITNNNISVECMNGSDALCRLKVKRQANWAGQDAIYHQFPSLNRNDPYYQSFEVRLNSTVPKVGFLEFFNITTGQWIPSCDREFTLRNAQVVCRELGFGDRNVYEWLTPRWDYNPKINILKTYVMPRQCSGTESRLDQCAVRLTDNLNKWQCVDSEHFNFIHCGEQTILNNNYIGNWGGITIGHDTVDYGLITTNTEESILRNVEIVGAGLVHNETTDVAALLTVRRNPVFDHVNITNSSMHGLQILCPHGDVIINKLNVTHNRGRGLSFWLSNSQGTRGTSTVVHGDMNIIPYNAPGLLDICAAQKYFKLKNRIIIYYKYDSNSVDCVKIVSSSKQNIAFRFLLVNLYDNSGNKFGRLDSITLYNDLQFTQIIHRFTSQTTDWSVNIQAESLLAIHVSANAANGVYGFIAEIAITPKSTQTKLVDEVLIRHSRIDKNDRGAITYRNTGDIGPNLAIINCRIQKNGYHLYGNISTANHAVRLHFHNTMIAHLRNNLLMHNNGGLEMTALTTSPIARLTVVIRECAFMHNSNGAVLAFLGNGNQKLWMFNNIIRNNYASYHDTILLKGINGNLTHNLIVNNTGLHNLDLQANLPTSADSYYLYKNWFYDNIAFGHGYQYQEQYGYQPDHLRNLFKSKFKRDILIKKGVSFDWWSHVGMDSIRYPSTIFTGISSGMYRGNVFNNPKNSYELVTGKAISMEGRAVDAVENYWGYPGTVSVASGKIRDYHDYEYLIRVDYTPVIESNTSLIEGDCPAGWFQLGTDEFKSCFIYI</sequence>
<evidence type="ECO:0000256" key="5">
    <source>
        <dbReference type="PROSITE-ProRule" id="PRU00196"/>
    </source>
</evidence>
<accession>A0A0N5CR55</accession>
<evidence type="ECO:0000256" key="4">
    <source>
        <dbReference type="ARBA" id="ARBA00023180"/>
    </source>
</evidence>
<dbReference type="WBParaSite" id="TCLT_0000270501-mRNA-1">
    <property type="protein sequence ID" value="TCLT_0000270501-mRNA-1"/>
    <property type="gene ID" value="TCLT_0000270501"/>
</dbReference>
<reference evidence="9" key="1">
    <citation type="submission" date="2017-02" db="UniProtKB">
        <authorList>
            <consortium name="WormBaseParasite"/>
        </authorList>
    </citation>
    <scope>IDENTIFICATION</scope>
</reference>
<dbReference type="InterPro" id="IPR053243">
    <property type="entry name" value="SJ_maturation_regulator"/>
</dbReference>
<dbReference type="InterPro" id="IPR006626">
    <property type="entry name" value="PbH1"/>
</dbReference>
<dbReference type="STRING" id="103827.A0A0N5CR55"/>
<evidence type="ECO:0000256" key="1">
    <source>
        <dbReference type="ARBA" id="ARBA00022729"/>
    </source>
</evidence>
<dbReference type="PANTHER" id="PTHR47653:SF1">
    <property type="entry name" value="DELETED IN MALIGNANT BRAIN TUMORS 1 PROTEIN"/>
    <property type="match status" value="1"/>
</dbReference>
<dbReference type="InterPro" id="IPR001190">
    <property type="entry name" value="SRCR"/>
</dbReference>
<dbReference type="Proteomes" id="UP000276776">
    <property type="component" value="Unassembled WGS sequence"/>
</dbReference>
<dbReference type="Pfam" id="PF00530">
    <property type="entry name" value="SRCR"/>
    <property type="match status" value="1"/>
</dbReference>
<dbReference type="EMBL" id="UYYF01000647">
    <property type="protein sequence ID" value="VDM98808.1"/>
    <property type="molecule type" value="Genomic_DNA"/>
</dbReference>